<keyword evidence="4" id="KW-1185">Reference proteome</keyword>
<evidence type="ECO:0000256" key="1">
    <source>
        <dbReference type="SAM" id="MobiDB-lite"/>
    </source>
</evidence>
<evidence type="ECO:0000313" key="4">
    <source>
        <dbReference type="Proteomes" id="UP000645217"/>
    </source>
</evidence>
<dbReference type="Gene3D" id="1.10.260.40">
    <property type="entry name" value="lambda repressor-like DNA-binding domains"/>
    <property type="match status" value="1"/>
</dbReference>
<dbReference type="Proteomes" id="UP000645217">
    <property type="component" value="Unassembled WGS sequence"/>
</dbReference>
<dbReference type="PROSITE" id="PS50943">
    <property type="entry name" value="HTH_CROC1"/>
    <property type="match status" value="1"/>
</dbReference>
<sequence length="456" mass="49976">MNVTHANEQAISFAVWERPAMRQALGARDIATVYLLLQRVGISQRRIAAQTGQSQSEISEILNGRQVMAYDVLVRIADGLGVPRGYMGLAYDDAAPAADGPGRPGQEDEVDEDEQVRRLLAHAAQVTIGALAVTDDDWRRPMARADTPVPGRIGEAEVEQVEMVTQSLRALDYRYGGGVCRDAVVAQLAWSQRLLRAACSEQVGRRLHRALADQHNLAGWTSFDVGLHGAARVHLARALEQAKHAGDPSLAANILYRMGRVHLHLSRVQDALRFFQLGQICAQDASCELTVAMLCANEAWAYALLGDERLAMKSINRAYDEFNRARPEEAPGWVRFFTEVDLQAASGVAHASLAEVNAGRHLPKAAELLATSVQRRESDMARSKVFELIGLATVRLKLGEVEQGVIDGHDAVTLITQIRSVRTIDRLSPLEVAAEDRPNDSGVRDLLRRIAELRAG</sequence>
<gene>
    <name evidence="3" type="ORF">GCM10007964_63070</name>
</gene>
<dbReference type="RefSeq" id="WP_203968987.1">
    <property type="nucleotide sequence ID" value="NZ_BMNT01000044.1"/>
</dbReference>
<accession>A0A917RLN1</accession>
<protein>
    <submittedName>
        <fullName evidence="3">XRE family transcriptional regulator</fullName>
    </submittedName>
</protein>
<dbReference type="CDD" id="cd00093">
    <property type="entry name" value="HTH_XRE"/>
    <property type="match status" value="1"/>
</dbReference>
<dbReference type="InterPro" id="IPR011990">
    <property type="entry name" value="TPR-like_helical_dom_sf"/>
</dbReference>
<dbReference type="EMBL" id="BMNT01000044">
    <property type="protein sequence ID" value="GGL12413.1"/>
    <property type="molecule type" value="Genomic_DNA"/>
</dbReference>
<dbReference type="InterPro" id="IPR010982">
    <property type="entry name" value="Lambda_DNA-bd_dom_sf"/>
</dbReference>
<dbReference type="Pfam" id="PF13560">
    <property type="entry name" value="HTH_31"/>
    <property type="match status" value="1"/>
</dbReference>
<dbReference type="SMART" id="SM00530">
    <property type="entry name" value="HTH_XRE"/>
    <property type="match status" value="1"/>
</dbReference>
<dbReference type="AlphaFoldDB" id="A0A917RLN1"/>
<name>A0A917RLN1_9ACTN</name>
<proteinExistence type="predicted"/>
<comment type="caution">
    <text evidence="3">The sequence shown here is derived from an EMBL/GenBank/DDBJ whole genome shotgun (WGS) entry which is preliminary data.</text>
</comment>
<feature type="region of interest" description="Disordered" evidence="1">
    <location>
        <begin position="93"/>
        <end position="114"/>
    </location>
</feature>
<evidence type="ECO:0000313" key="3">
    <source>
        <dbReference type="EMBL" id="GGL12413.1"/>
    </source>
</evidence>
<evidence type="ECO:0000259" key="2">
    <source>
        <dbReference type="PROSITE" id="PS50943"/>
    </source>
</evidence>
<organism evidence="3 4">
    <name type="scientific">Sphaerisporangium melleum</name>
    <dbReference type="NCBI Taxonomy" id="321316"/>
    <lineage>
        <taxon>Bacteria</taxon>
        <taxon>Bacillati</taxon>
        <taxon>Actinomycetota</taxon>
        <taxon>Actinomycetes</taxon>
        <taxon>Streptosporangiales</taxon>
        <taxon>Streptosporangiaceae</taxon>
        <taxon>Sphaerisporangium</taxon>
    </lineage>
</organism>
<dbReference type="SUPFAM" id="SSF48452">
    <property type="entry name" value="TPR-like"/>
    <property type="match status" value="1"/>
</dbReference>
<reference evidence="3" key="1">
    <citation type="journal article" date="2014" name="Int. J. Syst. Evol. Microbiol.">
        <title>Complete genome sequence of Corynebacterium casei LMG S-19264T (=DSM 44701T), isolated from a smear-ripened cheese.</title>
        <authorList>
            <consortium name="US DOE Joint Genome Institute (JGI-PGF)"/>
            <person name="Walter F."/>
            <person name="Albersmeier A."/>
            <person name="Kalinowski J."/>
            <person name="Ruckert C."/>
        </authorList>
    </citation>
    <scope>NUCLEOTIDE SEQUENCE</scope>
    <source>
        <strain evidence="3">JCM 13064</strain>
    </source>
</reference>
<dbReference type="GO" id="GO:0003677">
    <property type="term" value="F:DNA binding"/>
    <property type="evidence" value="ECO:0007669"/>
    <property type="project" value="InterPro"/>
</dbReference>
<reference evidence="3" key="2">
    <citation type="submission" date="2020-09" db="EMBL/GenBank/DDBJ databases">
        <authorList>
            <person name="Sun Q."/>
            <person name="Ohkuma M."/>
        </authorList>
    </citation>
    <scope>NUCLEOTIDE SEQUENCE</scope>
    <source>
        <strain evidence="3">JCM 13064</strain>
    </source>
</reference>
<dbReference type="InterPro" id="IPR001387">
    <property type="entry name" value="Cro/C1-type_HTH"/>
</dbReference>
<feature type="domain" description="HTH cro/C1-type" evidence="2">
    <location>
        <begin position="41"/>
        <end position="87"/>
    </location>
</feature>
<dbReference type="SUPFAM" id="SSF47413">
    <property type="entry name" value="lambda repressor-like DNA-binding domains"/>
    <property type="match status" value="1"/>
</dbReference>
<dbReference type="Gene3D" id="1.25.40.10">
    <property type="entry name" value="Tetratricopeptide repeat domain"/>
    <property type="match status" value="1"/>
</dbReference>